<keyword evidence="3" id="KW-0146">Chitin degradation</keyword>
<name>A0A7N0U773_KALFE</name>
<dbReference type="InterPro" id="IPR017853">
    <property type="entry name" value="GH"/>
</dbReference>
<dbReference type="InterPro" id="IPR050542">
    <property type="entry name" value="Glycosyl_Hydrlase18_Chitinase"/>
</dbReference>
<dbReference type="EnsemblPlants" id="Kaladp0055s0339.1.v1.1">
    <property type="protein sequence ID" value="Kaladp0055s0339.1.v1.1"/>
    <property type="gene ID" value="Kaladp0055s0339.v1.1"/>
</dbReference>
<dbReference type="GO" id="GO:0008843">
    <property type="term" value="F:endochitinase activity"/>
    <property type="evidence" value="ECO:0007669"/>
    <property type="project" value="UniProtKB-EC"/>
</dbReference>
<dbReference type="GO" id="GO:0006032">
    <property type="term" value="P:chitin catabolic process"/>
    <property type="evidence" value="ECO:0007669"/>
    <property type="project" value="UniProtKB-KW"/>
</dbReference>
<protein>
    <recommendedName>
        <fullName evidence="7">GH18 domain-containing protein</fullName>
    </recommendedName>
</protein>
<keyword evidence="6" id="KW-0624">Polysaccharide degradation</keyword>
<evidence type="ECO:0000256" key="1">
    <source>
        <dbReference type="ARBA" id="ARBA00000822"/>
    </source>
</evidence>
<dbReference type="Gramene" id="Kaladp0055s0339.1.v1.1">
    <property type="protein sequence ID" value="Kaladp0055s0339.1.v1.1"/>
    <property type="gene ID" value="Kaladp0055s0339.v1.1"/>
</dbReference>
<dbReference type="GO" id="GO:0005576">
    <property type="term" value="C:extracellular region"/>
    <property type="evidence" value="ECO:0007669"/>
    <property type="project" value="TreeGrafter"/>
</dbReference>
<dbReference type="PROSITE" id="PS51910">
    <property type="entry name" value="GH18_2"/>
    <property type="match status" value="1"/>
</dbReference>
<feature type="domain" description="GH18" evidence="7">
    <location>
        <begin position="97"/>
        <end position="217"/>
    </location>
</feature>
<comment type="catalytic activity">
    <reaction evidence="1">
        <text>Random endo-hydrolysis of N-acetyl-beta-D-glucosaminide (1-&gt;4)-beta-linkages in chitin and chitodextrins.</text>
        <dbReference type="EC" id="3.2.1.14"/>
    </reaction>
</comment>
<proteinExistence type="predicted"/>
<keyword evidence="5" id="KW-0119">Carbohydrate metabolism</keyword>
<keyword evidence="4" id="KW-1015">Disulfide bond</keyword>
<sequence>MTCYQCRLWMVHQVIHVQFFWQPRCLADKNSVRNPMIKSFAVSYPMNAAECWSLVTLGTGCQTQGGSTGGDWVQRPTSRLSVALAWGPNFEFLQQSKVYLSAAPQCVFPDENLKTAIDTNLFDYVWVQFYNNPGCQYADGSAANLLTAWNQWVSVPARQVFLGLPAAPEAAGSGYVEPGVVVSEILPTIKTSPKYGGVMLWSKFYDNGFSADIKPSV</sequence>
<evidence type="ECO:0000259" key="7">
    <source>
        <dbReference type="PROSITE" id="PS51910"/>
    </source>
</evidence>
<dbReference type="PANTHER" id="PTHR45708:SF22">
    <property type="entry name" value="ACIDIC ENDOCHITINASE"/>
    <property type="match status" value="1"/>
</dbReference>
<dbReference type="GO" id="GO:0000272">
    <property type="term" value="P:polysaccharide catabolic process"/>
    <property type="evidence" value="ECO:0007669"/>
    <property type="project" value="UniProtKB-KW"/>
</dbReference>
<keyword evidence="9" id="KW-1185">Reference proteome</keyword>
<accession>A0A7N0U773</accession>
<dbReference type="InterPro" id="IPR001223">
    <property type="entry name" value="Glyco_hydro18_cat"/>
</dbReference>
<evidence type="ECO:0000313" key="9">
    <source>
        <dbReference type="Proteomes" id="UP000594263"/>
    </source>
</evidence>
<evidence type="ECO:0000256" key="5">
    <source>
        <dbReference type="ARBA" id="ARBA00023277"/>
    </source>
</evidence>
<dbReference type="SUPFAM" id="SSF51445">
    <property type="entry name" value="(Trans)glycosidases"/>
    <property type="match status" value="1"/>
</dbReference>
<organism evidence="8 9">
    <name type="scientific">Kalanchoe fedtschenkoi</name>
    <name type="common">Lavender scallops</name>
    <name type="synonym">South American air plant</name>
    <dbReference type="NCBI Taxonomy" id="63787"/>
    <lineage>
        <taxon>Eukaryota</taxon>
        <taxon>Viridiplantae</taxon>
        <taxon>Streptophyta</taxon>
        <taxon>Embryophyta</taxon>
        <taxon>Tracheophyta</taxon>
        <taxon>Spermatophyta</taxon>
        <taxon>Magnoliopsida</taxon>
        <taxon>eudicotyledons</taxon>
        <taxon>Gunneridae</taxon>
        <taxon>Pentapetalae</taxon>
        <taxon>Saxifragales</taxon>
        <taxon>Crassulaceae</taxon>
        <taxon>Kalanchoe</taxon>
    </lineage>
</organism>
<evidence type="ECO:0000256" key="6">
    <source>
        <dbReference type="ARBA" id="ARBA00023326"/>
    </source>
</evidence>
<dbReference type="Proteomes" id="UP000594263">
    <property type="component" value="Unplaced"/>
</dbReference>
<keyword evidence="2" id="KW-0732">Signal</keyword>
<evidence type="ECO:0000313" key="8">
    <source>
        <dbReference type="EnsemblPlants" id="Kaladp0055s0339.1.v1.1"/>
    </source>
</evidence>
<evidence type="ECO:0000256" key="3">
    <source>
        <dbReference type="ARBA" id="ARBA00023024"/>
    </source>
</evidence>
<evidence type="ECO:0000256" key="4">
    <source>
        <dbReference type="ARBA" id="ARBA00023157"/>
    </source>
</evidence>
<dbReference type="Gene3D" id="3.20.20.80">
    <property type="entry name" value="Glycosidases"/>
    <property type="match status" value="1"/>
</dbReference>
<dbReference type="PANTHER" id="PTHR45708">
    <property type="entry name" value="ENDOCHITINASE"/>
    <property type="match status" value="1"/>
</dbReference>
<reference evidence="8" key="1">
    <citation type="submission" date="2021-01" db="UniProtKB">
        <authorList>
            <consortium name="EnsemblPlants"/>
        </authorList>
    </citation>
    <scope>IDENTIFICATION</scope>
</reference>
<evidence type="ECO:0000256" key="2">
    <source>
        <dbReference type="ARBA" id="ARBA00022729"/>
    </source>
</evidence>
<dbReference type="AlphaFoldDB" id="A0A7N0U773"/>